<reference evidence="2 3" key="1">
    <citation type="journal article" date="2019" name="Int. J. Syst. Evol. Microbiol.">
        <title>The Global Catalogue of Microorganisms (GCM) 10K type strain sequencing project: providing services to taxonomists for standard genome sequencing and annotation.</title>
        <authorList>
            <consortium name="The Broad Institute Genomics Platform"/>
            <consortium name="The Broad Institute Genome Sequencing Center for Infectious Disease"/>
            <person name="Wu L."/>
            <person name="Ma J."/>
        </authorList>
    </citation>
    <scope>NUCLEOTIDE SEQUENCE [LARGE SCALE GENOMIC DNA]</scope>
    <source>
        <strain evidence="2 3">JCM 4788</strain>
    </source>
</reference>
<dbReference type="SUPFAM" id="SSF46785">
    <property type="entry name" value="Winged helix' DNA-binding domain"/>
    <property type="match status" value="1"/>
</dbReference>
<feature type="domain" description="HTH marR-type" evidence="1">
    <location>
        <begin position="1"/>
        <end position="137"/>
    </location>
</feature>
<dbReference type="InterPro" id="IPR036388">
    <property type="entry name" value="WH-like_DNA-bd_sf"/>
</dbReference>
<keyword evidence="3" id="KW-1185">Reference proteome</keyword>
<dbReference type="Pfam" id="PF01047">
    <property type="entry name" value="MarR"/>
    <property type="match status" value="1"/>
</dbReference>
<dbReference type="SMART" id="SM00347">
    <property type="entry name" value="HTH_MARR"/>
    <property type="match status" value="1"/>
</dbReference>
<evidence type="ECO:0000313" key="3">
    <source>
        <dbReference type="Proteomes" id="UP001500879"/>
    </source>
</evidence>
<name>A0ABN0Y8B9_9ACTN</name>
<dbReference type="PANTHER" id="PTHR33164:SF57">
    <property type="entry name" value="MARR-FAMILY TRANSCRIPTIONAL REGULATOR"/>
    <property type="match status" value="1"/>
</dbReference>
<accession>A0ABN0Y8B9</accession>
<dbReference type="Proteomes" id="UP001500879">
    <property type="component" value="Unassembled WGS sequence"/>
</dbReference>
<dbReference type="PANTHER" id="PTHR33164">
    <property type="entry name" value="TRANSCRIPTIONAL REGULATOR, MARR FAMILY"/>
    <property type="match status" value="1"/>
</dbReference>
<proteinExistence type="predicted"/>
<organism evidence="2 3">
    <name type="scientific">Streptomyces luteireticuli</name>
    <dbReference type="NCBI Taxonomy" id="173858"/>
    <lineage>
        <taxon>Bacteria</taxon>
        <taxon>Bacillati</taxon>
        <taxon>Actinomycetota</taxon>
        <taxon>Actinomycetes</taxon>
        <taxon>Kitasatosporales</taxon>
        <taxon>Streptomycetaceae</taxon>
        <taxon>Streptomyces</taxon>
    </lineage>
</organism>
<dbReference type="InterPro" id="IPR036390">
    <property type="entry name" value="WH_DNA-bd_sf"/>
</dbReference>
<dbReference type="EMBL" id="BAAABX010000005">
    <property type="protein sequence ID" value="GAA0386888.1"/>
    <property type="molecule type" value="Genomic_DNA"/>
</dbReference>
<comment type="caution">
    <text evidence="2">The sequence shown here is derived from an EMBL/GenBank/DDBJ whole genome shotgun (WGS) entry which is preliminary data.</text>
</comment>
<evidence type="ECO:0000313" key="2">
    <source>
        <dbReference type="EMBL" id="GAA0386888.1"/>
    </source>
</evidence>
<dbReference type="InterPro" id="IPR000835">
    <property type="entry name" value="HTH_MarR-typ"/>
</dbReference>
<evidence type="ECO:0000259" key="1">
    <source>
        <dbReference type="PROSITE" id="PS50995"/>
    </source>
</evidence>
<dbReference type="PROSITE" id="PS50995">
    <property type="entry name" value="HTH_MARR_2"/>
    <property type="match status" value="1"/>
</dbReference>
<protein>
    <submittedName>
        <fullName evidence="2">MarR family transcriptional regulator</fullName>
    </submittedName>
</protein>
<dbReference type="RefSeq" id="WP_344019182.1">
    <property type="nucleotide sequence ID" value="NZ_BAAABX010000005.1"/>
</dbReference>
<sequence>MAAHEQYHELAQQLGAIGVIKRGLARVLPPDCPPTSVIVLELLKRYGEMRMSKLAELLVVDMSVTSRHVAYAAERGWLERRPDHLDKRSRLLSLTPGGAALLDEVSTRYTEALAHCLSDWSDADVAHAIGLLARLRESFGECRPHLPARELAARTAT</sequence>
<dbReference type="Gene3D" id="1.10.10.10">
    <property type="entry name" value="Winged helix-like DNA-binding domain superfamily/Winged helix DNA-binding domain"/>
    <property type="match status" value="1"/>
</dbReference>
<dbReference type="InterPro" id="IPR039422">
    <property type="entry name" value="MarR/SlyA-like"/>
</dbReference>
<gene>
    <name evidence="2" type="ORF">GCM10010357_04590</name>
</gene>